<sequence>MNAYTISHLASEAGVSIHVVRDYVLRGLLRPAQRTASGYGLYDAQSLTRLRFVRAAFEAGIGLNDLIRLCRELDTGSDAAVESLAHLRSLIVARRAGLEALDQQLAGMIRAARSATELESHHA</sequence>
<evidence type="ECO:0000256" key="3">
    <source>
        <dbReference type="ARBA" id="ARBA00023125"/>
    </source>
</evidence>
<dbReference type="GO" id="GO:0045892">
    <property type="term" value="P:negative regulation of DNA-templated transcription"/>
    <property type="evidence" value="ECO:0007669"/>
    <property type="project" value="InterPro"/>
</dbReference>
<dbReference type="InterPro" id="IPR047057">
    <property type="entry name" value="MerR_fam"/>
</dbReference>
<evidence type="ECO:0000259" key="6">
    <source>
        <dbReference type="PROSITE" id="PS50937"/>
    </source>
</evidence>
<dbReference type="PANTHER" id="PTHR30204">
    <property type="entry name" value="REDOX-CYCLING DRUG-SENSING TRANSCRIPTIONAL ACTIVATOR SOXR"/>
    <property type="match status" value="1"/>
</dbReference>
<dbReference type="SUPFAM" id="SSF46955">
    <property type="entry name" value="Putative DNA-binding domain"/>
    <property type="match status" value="1"/>
</dbReference>
<dbReference type="SMART" id="SM00422">
    <property type="entry name" value="HTH_MERR"/>
    <property type="match status" value="1"/>
</dbReference>
<dbReference type="InterPro" id="IPR009061">
    <property type="entry name" value="DNA-bd_dom_put_sf"/>
</dbReference>
<keyword evidence="2" id="KW-0805">Transcription regulation</keyword>
<evidence type="ECO:0000256" key="2">
    <source>
        <dbReference type="ARBA" id="ARBA00023015"/>
    </source>
</evidence>
<dbReference type="InterPro" id="IPR011797">
    <property type="entry name" value="MerD"/>
</dbReference>
<dbReference type="PRINTS" id="PR00040">
    <property type="entry name" value="HTHMERR"/>
</dbReference>
<evidence type="ECO:0000256" key="1">
    <source>
        <dbReference type="ARBA" id="ARBA00019396"/>
    </source>
</evidence>
<dbReference type="GO" id="GO:0003700">
    <property type="term" value="F:DNA-binding transcription factor activity"/>
    <property type="evidence" value="ECO:0007669"/>
    <property type="project" value="InterPro"/>
</dbReference>
<organism evidence="7 8">
    <name type="scientific">Burkholderia aenigmatica</name>
    <dbReference type="NCBI Taxonomy" id="2015348"/>
    <lineage>
        <taxon>Bacteria</taxon>
        <taxon>Pseudomonadati</taxon>
        <taxon>Pseudomonadota</taxon>
        <taxon>Betaproteobacteria</taxon>
        <taxon>Burkholderiales</taxon>
        <taxon>Burkholderiaceae</taxon>
        <taxon>Burkholderia</taxon>
        <taxon>Burkholderia cepacia complex</taxon>
    </lineage>
</organism>
<dbReference type="AlphaFoldDB" id="A0A228HZ17"/>
<evidence type="ECO:0000256" key="5">
    <source>
        <dbReference type="ARBA" id="ARBA00032882"/>
    </source>
</evidence>
<reference evidence="7 8" key="2">
    <citation type="submission" date="2017-08" db="EMBL/GenBank/DDBJ databases">
        <title>WGS of novel Burkholderia cepaca complex species.</title>
        <authorList>
            <person name="Lipuma J."/>
            <person name="Spilker T."/>
        </authorList>
    </citation>
    <scope>NUCLEOTIDE SEQUENCE [LARGE SCALE GENOMIC DNA]</scope>
    <source>
        <strain evidence="7 8">AU17325</strain>
    </source>
</reference>
<dbReference type="EMBL" id="NKFA01000028">
    <property type="protein sequence ID" value="OXI35414.1"/>
    <property type="molecule type" value="Genomic_DNA"/>
</dbReference>
<protein>
    <recommendedName>
        <fullName evidence="1">HTH-type transcriptional regulator MerD</fullName>
    </recommendedName>
    <alternativeName>
        <fullName evidence="5">Mercuric resistance protein MerD</fullName>
    </alternativeName>
</protein>
<evidence type="ECO:0000256" key="4">
    <source>
        <dbReference type="ARBA" id="ARBA00023163"/>
    </source>
</evidence>
<reference evidence="8" key="1">
    <citation type="submission" date="2017-06" db="EMBL/GenBank/DDBJ databases">
        <authorList>
            <person name="LiPuma J."/>
            <person name="Spilker T."/>
        </authorList>
    </citation>
    <scope>NUCLEOTIDE SEQUENCE [LARGE SCALE GENOMIC DNA]</scope>
    <source>
        <strain evidence="8">AU17325</strain>
    </source>
</reference>
<dbReference type="Proteomes" id="UP000214600">
    <property type="component" value="Unassembled WGS sequence"/>
</dbReference>
<dbReference type="OrthoDB" id="8547869at2"/>
<dbReference type="GO" id="GO:0003677">
    <property type="term" value="F:DNA binding"/>
    <property type="evidence" value="ECO:0007669"/>
    <property type="project" value="UniProtKB-KW"/>
</dbReference>
<keyword evidence="4" id="KW-0804">Transcription</keyword>
<comment type="caution">
    <text evidence="7">The sequence shown here is derived from an EMBL/GenBank/DDBJ whole genome shotgun (WGS) entry which is preliminary data.</text>
</comment>
<dbReference type="PANTHER" id="PTHR30204:SF93">
    <property type="entry name" value="HTH MERR-TYPE DOMAIN-CONTAINING PROTEIN"/>
    <property type="match status" value="1"/>
</dbReference>
<feature type="domain" description="HTH merR-type" evidence="6">
    <location>
        <begin position="3"/>
        <end position="72"/>
    </location>
</feature>
<dbReference type="NCBIfam" id="TIGR02054">
    <property type="entry name" value="MerD"/>
    <property type="match status" value="1"/>
</dbReference>
<dbReference type="PROSITE" id="PS50937">
    <property type="entry name" value="HTH_MERR_2"/>
    <property type="match status" value="1"/>
</dbReference>
<name>A0A228HZ17_9BURK</name>
<proteinExistence type="predicted"/>
<dbReference type="Pfam" id="PF13411">
    <property type="entry name" value="MerR_1"/>
    <property type="match status" value="1"/>
</dbReference>
<dbReference type="Gene3D" id="1.10.1660.10">
    <property type="match status" value="1"/>
</dbReference>
<evidence type="ECO:0000313" key="7">
    <source>
        <dbReference type="EMBL" id="OXI35414.1"/>
    </source>
</evidence>
<keyword evidence="3" id="KW-0238">DNA-binding</keyword>
<dbReference type="GO" id="GO:0046689">
    <property type="term" value="P:response to mercury ion"/>
    <property type="evidence" value="ECO:0007669"/>
    <property type="project" value="InterPro"/>
</dbReference>
<dbReference type="RefSeq" id="WP_059888151.1">
    <property type="nucleotide sequence ID" value="NZ_CP091649.1"/>
</dbReference>
<gene>
    <name evidence="7" type="primary">merD</name>
    <name evidence="7" type="ORF">CFB84_37100</name>
</gene>
<evidence type="ECO:0000313" key="8">
    <source>
        <dbReference type="Proteomes" id="UP000214600"/>
    </source>
</evidence>
<accession>A0A228HZ17</accession>
<dbReference type="InterPro" id="IPR000551">
    <property type="entry name" value="MerR-type_HTH_dom"/>
</dbReference>